<evidence type="ECO:0000256" key="2">
    <source>
        <dbReference type="PROSITE-ProRule" id="PRU00708"/>
    </source>
</evidence>
<feature type="repeat" description="PPR" evidence="2">
    <location>
        <begin position="42"/>
        <end position="72"/>
    </location>
</feature>
<dbReference type="GO" id="GO:0048731">
    <property type="term" value="P:system development"/>
    <property type="evidence" value="ECO:0007669"/>
    <property type="project" value="UniProtKB-ARBA"/>
</dbReference>
<feature type="repeat" description="PPR" evidence="2">
    <location>
        <begin position="73"/>
        <end position="103"/>
    </location>
</feature>
<dbReference type="FunFam" id="1.25.40.10:FF:000158">
    <property type="entry name" value="pentatricopeptide repeat-containing protein At2g33680"/>
    <property type="match status" value="1"/>
</dbReference>
<feature type="repeat" description="PPR" evidence="2">
    <location>
        <begin position="207"/>
        <end position="241"/>
    </location>
</feature>
<dbReference type="HOGENOM" id="CLU_002706_0_0_1"/>
<dbReference type="Pfam" id="PF13041">
    <property type="entry name" value="PPR_2"/>
    <property type="match status" value="2"/>
</dbReference>
<dbReference type="Pfam" id="PF12854">
    <property type="entry name" value="PPR_1"/>
    <property type="match status" value="1"/>
</dbReference>
<dbReference type="InterPro" id="IPR002885">
    <property type="entry name" value="PPR_rpt"/>
</dbReference>
<gene>
    <name evidence="3" type="ORF">SELMODRAFT_132593</name>
</gene>
<dbReference type="AlphaFoldDB" id="D8T5N3"/>
<proteinExistence type="predicted"/>
<dbReference type="Pfam" id="PF01535">
    <property type="entry name" value="PPR"/>
    <property type="match status" value="2"/>
</dbReference>
<evidence type="ECO:0000313" key="4">
    <source>
        <dbReference type="Proteomes" id="UP000001514"/>
    </source>
</evidence>
<dbReference type="Gramene" id="EFJ07996">
    <property type="protein sequence ID" value="EFJ07996"/>
    <property type="gene ID" value="SELMODRAFT_132593"/>
</dbReference>
<evidence type="ECO:0008006" key="5">
    <source>
        <dbReference type="Google" id="ProtNLM"/>
    </source>
</evidence>
<evidence type="ECO:0000256" key="1">
    <source>
        <dbReference type="ARBA" id="ARBA00022737"/>
    </source>
</evidence>
<accession>D8T5N3</accession>
<dbReference type="InterPro" id="IPR046960">
    <property type="entry name" value="PPR_At4g14850-like_plant"/>
</dbReference>
<feature type="repeat" description="PPR" evidence="2">
    <location>
        <begin position="104"/>
        <end position="138"/>
    </location>
</feature>
<reference evidence="3 4" key="1">
    <citation type="journal article" date="2011" name="Science">
        <title>The Selaginella genome identifies genetic changes associated with the evolution of vascular plants.</title>
        <authorList>
            <person name="Banks J.A."/>
            <person name="Nishiyama T."/>
            <person name="Hasebe M."/>
            <person name="Bowman J.L."/>
            <person name="Gribskov M."/>
            <person name="dePamphilis C."/>
            <person name="Albert V.A."/>
            <person name="Aono N."/>
            <person name="Aoyama T."/>
            <person name="Ambrose B.A."/>
            <person name="Ashton N.W."/>
            <person name="Axtell M.J."/>
            <person name="Barker E."/>
            <person name="Barker M.S."/>
            <person name="Bennetzen J.L."/>
            <person name="Bonawitz N.D."/>
            <person name="Chapple C."/>
            <person name="Cheng C."/>
            <person name="Correa L.G."/>
            <person name="Dacre M."/>
            <person name="DeBarry J."/>
            <person name="Dreyer I."/>
            <person name="Elias M."/>
            <person name="Engstrom E.M."/>
            <person name="Estelle M."/>
            <person name="Feng L."/>
            <person name="Finet C."/>
            <person name="Floyd S.K."/>
            <person name="Frommer W.B."/>
            <person name="Fujita T."/>
            <person name="Gramzow L."/>
            <person name="Gutensohn M."/>
            <person name="Harholt J."/>
            <person name="Hattori M."/>
            <person name="Heyl A."/>
            <person name="Hirai T."/>
            <person name="Hiwatashi Y."/>
            <person name="Ishikawa M."/>
            <person name="Iwata M."/>
            <person name="Karol K.G."/>
            <person name="Koehler B."/>
            <person name="Kolukisaoglu U."/>
            <person name="Kubo M."/>
            <person name="Kurata T."/>
            <person name="Lalonde S."/>
            <person name="Li K."/>
            <person name="Li Y."/>
            <person name="Litt A."/>
            <person name="Lyons E."/>
            <person name="Manning G."/>
            <person name="Maruyama T."/>
            <person name="Michael T.P."/>
            <person name="Mikami K."/>
            <person name="Miyazaki S."/>
            <person name="Morinaga S."/>
            <person name="Murata T."/>
            <person name="Mueller-Roeber B."/>
            <person name="Nelson D.R."/>
            <person name="Obara M."/>
            <person name="Oguri Y."/>
            <person name="Olmstead R.G."/>
            <person name="Onodera N."/>
            <person name="Petersen B.L."/>
            <person name="Pils B."/>
            <person name="Prigge M."/>
            <person name="Rensing S.A."/>
            <person name="Riano-Pachon D.M."/>
            <person name="Roberts A.W."/>
            <person name="Sato Y."/>
            <person name="Scheller H.V."/>
            <person name="Schulz B."/>
            <person name="Schulz C."/>
            <person name="Shakirov E.V."/>
            <person name="Shibagaki N."/>
            <person name="Shinohara N."/>
            <person name="Shippen D.E."/>
            <person name="Soerensen I."/>
            <person name="Sotooka R."/>
            <person name="Sugimoto N."/>
            <person name="Sugita M."/>
            <person name="Sumikawa N."/>
            <person name="Tanurdzic M."/>
            <person name="Theissen G."/>
            <person name="Ulvskov P."/>
            <person name="Wakazuki S."/>
            <person name="Weng J.K."/>
            <person name="Willats W.W."/>
            <person name="Wipf D."/>
            <person name="Wolf P.G."/>
            <person name="Yang L."/>
            <person name="Zimmer A.D."/>
            <person name="Zhu Q."/>
            <person name="Mitros T."/>
            <person name="Hellsten U."/>
            <person name="Loque D."/>
            <person name="Otillar R."/>
            <person name="Salamov A."/>
            <person name="Schmutz J."/>
            <person name="Shapiro H."/>
            <person name="Lindquist E."/>
            <person name="Lucas S."/>
            <person name="Rokhsar D."/>
            <person name="Grigoriev I.V."/>
        </authorList>
    </citation>
    <scope>NUCLEOTIDE SEQUENCE [LARGE SCALE GENOMIC DNA]</scope>
</reference>
<dbReference type="GO" id="GO:0009451">
    <property type="term" value="P:RNA modification"/>
    <property type="evidence" value="ECO:0007669"/>
    <property type="project" value="InterPro"/>
</dbReference>
<dbReference type="eggNOG" id="KOG4197">
    <property type="taxonomic scope" value="Eukaryota"/>
</dbReference>
<dbReference type="Gene3D" id="1.25.40.10">
    <property type="entry name" value="Tetratricopeptide repeat domain"/>
    <property type="match status" value="3"/>
</dbReference>
<dbReference type="InterPro" id="IPR011990">
    <property type="entry name" value="TPR-like_helical_dom_sf"/>
</dbReference>
<dbReference type="PANTHER" id="PTHR47926">
    <property type="entry name" value="PENTATRICOPEPTIDE REPEAT-CONTAINING PROTEIN"/>
    <property type="match status" value="1"/>
</dbReference>
<dbReference type="Proteomes" id="UP000001514">
    <property type="component" value="Unassembled WGS sequence"/>
</dbReference>
<evidence type="ECO:0000313" key="3">
    <source>
        <dbReference type="EMBL" id="EFJ07996.1"/>
    </source>
</evidence>
<dbReference type="NCBIfam" id="TIGR00756">
    <property type="entry name" value="PPR"/>
    <property type="match status" value="5"/>
</dbReference>
<dbReference type="KEGG" id="smo:SELMODRAFT_132593"/>
<dbReference type="PANTHER" id="PTHR47926:SF533">
    <property type="entry name" value="DYW DOMAIN-CONTAINING PROTEIN"/>
    <property type="match status" value="1"/>
</dbReference>
<feature type="repeat" description="PPR" evidence="2">
    <location>
        <begin position="175"/>
        <end position="205"/>
    </location>
</feature>
<name>D8T5N3_SELML</name>
<dbReference type="GO" id="GO:0003723">
    <property type="term" value="F:RNA binding"/>
    <property type="evidence" value="ECO:0007669"/>
    <property type="project" value="InterPro"/>
</dbReference>
<keyword evidence="1" id="KW-0677">Repeat</keyword>
<protein>
    <recommendedName>
        <fullName evidence="5">Pentacotripeptide-repeat region of PRORP domain-containing protein</fullName>
    </recommendedName>
</protein>
<dbReference type="PROSITE" id="PS51375">
    <property type="entry name" value="PPR"/>
    <property type="match status" value="5"/>
</dbReference>
<sequence>MFDRIASKDSTSWTTIIAAYIGGSDDDLREARNLFDRVQDPEAATYNVIISAYAQKGQMQEARRLLARMPHPDPISWTTIISGYNKLGEIDCAREIFDQMPDRDTVAWNAMISGYCQSARPSEALDLFKLMIVEGINPVRETFVAAIDACAAVPAEREGKLVHVELLASGVRPDDAQAHNALLSMYGRMGHLEVARDLFDAMESSRDRVTWTAMLAAYAQSGHLRDALGIFHAMVLHGEAPDGVTFINVLAACAHAGLVRTGWAYFVSMWSMYGVEPGARHFVCMVDMLARSGEVCTAAELAGSMPYQPSSMAWMSMAGACREQGDAILGENALEYALDGPFDARSVAGVALWSQMR</sequence>
<organism evidence="4">
    <name type="scientific">Selaginella moellendorffii</name>
    <name type="common">Spikemoss</name>
    <dbReference type="NCBI Taxonomy" id="88036"/>
    <lineage>
        <taxon>Eukaryota</taxon>
        <taxon>Viridiplantae</taxon>
        <taxon>Streptophyta</taxon>
        <taxon>Embryophyta</taxon>
        <taxon>Tracheophyta</taxon>
        <taxon>Lycopodiopsida</taxon>
        <taxon>Selaginellales</taxon>
        <taxon>Selaginellaceae</taxon>
        <taxon>Selaginella</taxon>
    </lineage>
</organism>
<dbReference type="EMBL" id="GL377678">
    <property type="protein sequence ID" value="EFJ07996.1"/>
    <property type="molecule type" value="Genomic_DNA"/>
</dbReference>
<dbReference type="InParanoid" id="D8T5N3"/>
<keyword evidence="4" id="KW-1185">Reference proteome</keyword>